<evidence type="ECO:0000313" key="3">
    <source>
        <dbReference type="EMBL" id="POZ63858.1"/>
    </source>
</evidence>
<gene>
    <name evidence="3" type="ORF">C2I19_01010</name>
</gene>
<reference evidence="4" key="1">
    <citation type="submission" date="2018-02" db="EMBL/GenBank/DDBJ databases">
        <authorList>
            <person name="O'Hara-Hanley K."/>
            <person name="Soby S."/>
        </authorList>
    </citation>
    <scope>NUCLEOTIDE SEQUENCE [LARGE SCALE GENOMIC DNA]</scope>
    <source>
        <strain evidence="4">MWU14-2602</strain>
    </source>
</reference>
<dbReference type="InterPro" id="IPR050807">
    <property type="entry name" value="TransReg_Diox_bact_type"/>
</dbReference>
<dbReference type="CDD" id="cd00093">
    <property type="entry name" value="HTH_XRE"/>
    <property type="match status" value="1"/>
</dbReference>
<keyword evidence="4" id="KW-1185">Reference proteome</keyword>
<accession>A0A2S5DLG7</accession>
<dbReference type="RefSeq" id="WP_103900869.1">
    <property type="nucleotide sequence ID" value="NZ_PQWB01000006.1"/>
</dbReference>
<name>A0A2S5DLG7_9NEIS</name>
<organism evidence="3 4">
    <name type="scientific">Chromobacterium alticapitis</name>
    <dbReference type="NCBI Taxonomy" id="2073169"/>
    <lineage>
        <taxon>Bacteria</taxon>
        <taxon>Pseudomonadati</taxon>
        <taxon>Pseudomonadota</taxon>
        <taxon>Betaproteobacteria</taxon>
        <taxon>Neisseriales</taxon>
        <taxon>Chromobacteriaceae</taxon>
        <taxon>Chromobacterium</taxon>
    </lineage>
</organism>
<sequence>MSNLDVEQLNQRVGQAVARHRKALGMNQEDLAEKLGVGLEAISRLERGRIKPTLVRLLELAEVLGCSVNDLLSETSVNPGDQARYLEQLLARLKQADRQLVVVMVEQLSDRLAQP</sequence>
<dbReference type="InterPro" id="IPR010982">
    <property type="entry name" value="Lambda_DNA-bd_dom_sf"/>
</dbReference>
<dbReference type="GO" id="GO:0003677">
    <property type="term" value="F:DNA binding"/>
    <property type="evidence" value="ECO:0007669"/>
    <property type="project" value="UniProtKB-KW"/>
</dbReference>
<dbReference type="SMART" id="SM00530">
    <property type="entry name" value="HTH_XRE"/>
    <property type="match status" value="1"/>
</dbReference>
<dbReference type="PANTHER" id="PTHR46797">
    <property type="entry name" value="HTH-TYPE TRANSCRIPTIONAL REGULATOR"/>
    <property type="match status" value="1"/>
</dbReference>
<comment type="caution">
    <text evidence="3">The sequence shown here is derived from an EMBL/GenBank/DDBJ whole genome shotgun (WGS) entry which is preliminary data.</text>
</comment>
<dbReference type="GO" id="GO:0005829">
    <property type="term" value="C:cytosol"/>
    <property type="evidence" value="ECO:0007669"/>
    <property type="project" value="TreeGrafter"/>
</dbReference>
<dbReference type="Pfam" id="PF01381">
    <property type="entry name" value="HTH_3"/>
    <property type="match status" value="1"/>
</dbReference>
<dbReference type="Proteomes" id="UP000237082">
    <property type="component" value="Unassembled WGS sequence"/>
</dbReference>
<dbReference type="EMBL" id="PQWB01000006">
    <property type="protein sequence ID" value="POZ63858.1"/>
    <property type="molecule type" value="Genomic_DNA"/>
</dbReference>
<feature type="domain" description="HTH cro/C1-type" evidence="2">
    <location>
        <begin position="17"/>
        <end position="71"/>
    </location>
</feature>
<dbReference type="PROSITE" id="PS50943">
    <property type="entry name" value="HTH_CROC1"/>
    <property type="match status" value="1"/>
</dbReference>
<dbReference type="SUPFAM" id="SSF47413">
    <property type="entry name" value="lambda repressor-like DNA-binding domains"/>
    <property type="match status" value="1"/>
</dbReference>
<keyword evidence="1" id="KW-0238">DNA-binding</keyword>
<dbReference type="OrthoDB" id="5524454at2"/>
<dbReference type="PANTHER" id="PTHR46797:SF1">
    <property type="entry name" value="METHYLPHOSPHONATE SYNTHASE"/>
    <property type="match status" value="1"/>
</dbReference>
<protein>
    <submittedName>
        <fullName evidence="3">Transcriptional regulator</fullName>
    </submittedName>
</protein>
<dbReference type="Gene3D" id="1.10.260.40">
    <property type="entry name" value="lambda repressor-like DNA-binding domains"/>
    <property type="match status" value="1"/>
</dbReference>
<evidence type="ECO:0000313" key="4">
    <source>
        <dbReference type="Proteomes" id="UP000237082"/>
    </source>
</evidence>
<dbReference type="AlphaFoldDB" id="A0A2S5DLG7"/>
<evidence type="ECO:0000256" key="1">
    <source>
        <dbReference type="ARBA" id="ARBA00023125"/>
    </source>
</evidence>
<proteinExistence type="predicted"/>
<dbReference type="GO" id="GO:0003700">
    <property type="term" value="F:DNA-binding transcription factor activity"/>
    <property type="evidence" value="ECO:0007669"/>
    <property type="project" value="TreeGrafter"/>
</dbReference>
<evidence type="ECO:0000259" key="2">
    <source>
        <dbReference type="PROSITE" id="PS50943"/>
    </source>
</evidence>
<dbReference type="InterPro" id="IPR001387">
    <property type="entry name" value="Cro/C1-type_HTH"/>
</dbReference>